<reference evidence="2" key="2">
    <citation type="submission" date="2018-10" db="EMBL/GenBank/DDBJ databases">
        <title>Effector identification in a new, highly contiguous assembly of the strawberry crown rot pathogen Phytophthora cactorum.</title>
        <authorList>
            <person name="Armitage A.D."/>
            <person name="Nellist C.F."/>
            <person name="Bates H."/>
            <person name="Vickerstaff R.J."/>
            <person name="Harrison R.J."/>
        </authorList>
    </citation>
    <scope>NUCLEOTIDE SEQUENCE</scope>
    <source>
        <strain evidence="2">15-7</strain>
        <strain evidence="3">4032</strain>
        <strain evidence="4">4040</strain>
        <strain evidence="5">P415</strain>
        <strain evidence="6">P421</strain>
    </source>
</reference>
<evidence type="ECO:0000313" key="2">
    <source>
        <dbReference type="EMBL" id="KAG2855387.1"/>
    </source>
</evidence>
<sequence>MSPTENIEGAAGTPAPPKPDAGLGRTDVGQGQEKKSKPEPVDAQVKLLDLLTDLSKRMGRLEASQARQEKEERLKDAAESSVFGSSLGIGAAMDLRALERTPPPRRTLGVSPATYLGARQPGYADVAAQLHAQAAANVEMTHVPEPPLPQHAMPPQVGQGVGVHNPAYPAPGPQYPTCARHVPAQAEHSPF</sequence>
<comment type="caution">
    <text evidence="7">The sequence shown here is derived from an EMBL/GenBank/DDBJ whole genome shotgun (WGS) entry which is preliminary data.</text>
</comment>
<evidence type="ECO:0000313" key="7">
    <source>
        <dbReference type="EMBL" id="RAW28616.1"/>
    </source>
</evidence>
<evidence type="ECO:0000313" key="8">
    <source>
        <dbReference type="Proteomes" id="UP000251314"/>
    </source>
</evidence>
<dbReference type="EMBL" id="MJFZ01000477">
    <property type="protein sequence ID" value="RAW28616.1"/>
    <property type="molecule type" value="Genomic_DNA"/>
</dbReference>
<dbReference type="EMBL" id="RCMG01000378">
    <property type="protein sequence ID" value="KAG2855387.1"/>
    <property type="molecule type" value="Genomic_DNA"/>
</dbReference>
<dbReference type="Proteomes" id="UP000736787">
    <property type="component" value="Unassembled WGS sequence"/>
</dbReference>
<proteinExistence type="predicted"/>
<keyword evidence="8" id="KW-1185">Reference proteome</keyword>
<evidence type="ECO:0000313" key="6">
    <source>
        <dbReference type="EMBL" id="KAG3217753.1"/>
    </source>
</evidence>
<dbReference type="Proteomes" id="UP000760860">
    <property type="component" value="Unassembled WGS sequence"/>
</dbReference>
<evidence type="ECO:0000256" key="1">
    <source>
        <dbReference type="SAM" id="MobiDB-lite"/>
    </source>
</evidence>
<dbReference type="EMBL" id="RCML01000367">
    <property type="protein sequence ID" value="KAG2979300.1"/>
    <property type="molecule type" value="Genomic_DNA"/>
</dbReference>
<dbReference type="EMBL" id="RCMV01000402">
    <property type="protein sequence ID" value="KAG3217753.1"/>
    <property type="molecule type" value="Genomic_DNA"/>
</dbReference>
<evidence type="ECO:0000313" key="3">
    <source>
        <dbReference type="EMBL" id="KAG2915013.1"/>
    </source>
</evidence>
<organism evidence="7 8">
    <name type="scientific">Phytophthora cactorum</name>
    <dbReference type="NCBI Taxonomy" id="29920"/>
    <lineage>
        <taxon>Eukaryota</taxon>
        <taxon>Sar</taxon>
        <taxon>Stramenopiles</taxon>
        <taxon>Oomycota</taxon>
        <taxon>Peronosporomycetes</taxon>
        <taxon>Peronosporales</taxon>
        <taxon>Peronosporaceae</taxon>
        <taxon>Phytophthora</taxon>
    </lineage>
</organism>
<dbReference type="EMBL" id="RCMI01000362">
    <property type="protein sequence ID" value="KAG2915013.1"/>
    <property type="molecule type" value="Genomic_DNA"/>
</dbReference>
<dbReference type="Proteomes" id="UP000774804">
    <property type="component" value="Unassembled WGS sequence"/>
</dbReference>
<feature type="compositionally biased region" description="Basic and acidic residues" evidence="1">
    <location>
        <begin position="67"/>
        <end position="78"/>
    </location>
</feature>
<dbReference type="AlphaFoldDB" id="A0A329RYI3"/>
<dbReference type="EMBL" id="RCMK01000385">
    <property type="protein sequence ID" value="KAG2932054.1"/>
    <property type="molecule type" value="Genomic_DNA"/>
</dbReference>
<dbReference type="Proteomes" id="UP000735874">
    <property type="component" value="Unassembled WGS sequence"/>
</dbReference>
<feature type="region of interest" description="Disordered" evidence="1">
    <location>
        <begin position="61"/>
        <end position="81"/>
    </location>
</feature>
<evidence type="ECO:0000313" key="5">
    <source>
        <dbReference type="EMBL" id="KAG2979300.1"/>
    </source>
</evidence>
<name>A0A329RYI3_9STRA</name>
<gene>
    <name evidence="7" type="ORF">PC110_g15017</name>
    <name evidence="2" type="ORF">PC113_g12471</name>
    <name evidence="3" type="ORF">PC115_g11505</name>
    <name evidence="4" type="ORF">PC117_g13286</name>
    <name evidence="5" type="ORF">PC118_g11825</name>
    <name evidence="6" type="ORF">PC129_g11425</name>
</gene>
<dbReference type="OrthoDB" id="123609at2759"/>
<dbReference type="Proteomes" id="UP000697107">
    <property type="component" value="Unassembled WGS sequence"/>
</dbReference>
<protein>
    <submittedName>
        <fullName evidence="7">Uncharacterized protein</fullName>
    </submittedName>
</protein>
<feature type="region of interest" description="Disordered" evidence="1">
    <location>
        <begin position="1"/>
        <end position="44"/>
    </location>
</feature>
<reference evidence="7 8" key="1">
    <citation type="submission" date="2018-01" db="EMBL/GenBank/DDBJ databases">
        <title>Draft genome of the strawberry crown rot pathogen Phytophthora cactorum.</title>
        <authorList>
            <person name="Armitage A.D."/>
            <person name="Lysoe E."/>
            <person name="Nellist C.F."/>
            <person name="Harrison R.J."/>
            <person name="Brurberg M.B."/>
        </authorList>
    </citation>
    <scope>NUCLEOTIDE SEQUENCE [LARGE SCALE GENOMIC DNA]</scope>
    <source>
        <strain evidence="7 8">10300</strain>
    </source>
</reference>
<evidence type="ECO:0000313" key="4">
    <source>
        <dbReference type="EMBL" id="KAG2932054.1"/>
    </source>
</evidence>
<dbReference type="Proteomes" id="UP000251314">
    <property type="component" value="Unassembled WGS sequence"/>
</dbReference>
<feature type="region of interest" description="Disordered" evidence="1">
    <location>
        <begin position="151"/>
        <end position="191"/>
    </location>
</feature>
<dbReference type="VEuPathDB" id="FungiDB:PC110_g15017"/>
<accession>A0A329RYI3</accession>